<gene>
    <name evidence="2" type="ORF">SAMN05421677_12030</name>
</gene>
<evidence type="ECO:0000256" key="1">
    <source>
        <dbReference type="SAM" id="Phobius"/>
    </source>
</evidence>
<feature type="transmembrane region" description="Helical" evidence="1">
    <location>
        <begin position="74"/>
        <end position="94"/>
    </location>
</feature>
<keyword evidence="3" id="KW-1185">Reference proteome</keyword>
<dbReference type="AlphaFoldDB" id="A0A1H0T841"/>
<feature type="transmembrane region" description="Helical" evidence="1">
    <location>
        <begin position="6"/>
        <end position="28"/>
    </location>
</feature>
<dbReference type="STRING" id="240303.SAMN05421677_12030"/>
<organism evidence="2 3">
    <name type="scientific">Halobacillus aidingensis</name>
    <dbReference type="NCBI Taxonomy" id="240303"/>
    <lineage>
        <taxon>Bacteria</taxon>
        <taxon>Bacillati</taxon>
        <taxon>Bacillota</taxon>
        <taxon>Bacilli</taxon>
        <taxon>Bacillales</taxon>
        <taxon>Bacillaceae</taxon>
        <taxon>Halobacillus</taxon>
    </lineage>
</organism>
<reference evidence="3" key="1">
    <citation type="submission" date="2016-10" db="EMBL/GenBank/DDBJ databases">
        <authorList>
            <person name="Varghese N."/>
            <person name="Submissions S."/>
        </authorList>
    </citation>
    <scope>NUCLEOTIDE SEQUENCE [LARGE SCALE GENOMIC DNA]</scope>
    <source>
        <strain evidence="3">CGMCC 1.3703</strain>
    </source>
</reference>
<dbReference type="RefSeq" id="WP_244157253.1">
    <property type="nucleotide sequence ID" value="NZ_FNIZ01000020.1"/>
</dbReference>
<keyword evidence="1" id="KW-1133">Transmembrane helix</keyword>
<dbReference type="Proteomes" id="UP000198860">
    <property type="component" value="Unassembled WGS sequence"/>
</dbReference>
<dbReference type="Pfam" id="PF14068">
    <property type="entry name" value="YuiB"/>
    <property type="match status" value="1"/>
</dbReference>
<evidence type="ECO:0000313" key="2">
    <source>
        <dbReference type="EMBL" id="SDP49758.1"/>
    </source>
</evidence>
<evidence type="ECO:0000313" key="3">
    <source>
        <dbReference type="Proteomes" id="UP000198860"/>
    </source>
</evidence>
<proteinExistence type="predicted"/>
<sequence length="105" mass="11973">MNIVQFIVSMLLFFVLFFGISFLLNMILRSSWLMAIVYPIIVLFIVDDFSWTKYFSAPGTAFPTVFEQLFNLKLVDIVILASGFVGTLVAGIVIKKLRKSGYQMF</sequence>
<accession>A0A1H0T841</accession>
<feature type="transmembrane region" description="Helical" evidence="1">
    <location>
        <begin position="35"/>
        <end position="54"/>
    </location>
</feature>
<protein>
    <submittedName>
        <fullName evidence="2">Putative membrane protein</fullName>
    </submittedName>
</protein>
<keyword evidence="1" id="KW-0472">Membrane</keyword>
<keyword evidence="1" id="KW-0812">Transmembrane</keyword>
<name>A0A1H0T841_HALAD</name>
<dbReference type="InterPro" id="IPR025917">
    <property type="entry name" value="YuiB"/>
</dbReference>
<dbReference type="EMBL" id="FNIZ01000020">
    <property type="protein sequence ID" value="SDP49758.1"/>
    <property type="molecule type" value="Genomic_DNA"/>
</dbReference>